<dbReference type="Proteomes" id="UP000034006">
    <property type="component" value="Unassembled WGS sequence"/>
</dbReference>
<dbReference type="InterPro" id="IPR000086">
    <property type="entry name" value="NUDIX_hydrolase_dom"/>
</dbReference>
<protein>
    <recommendedName>
        <fullName evidence="2">Nudix hydrolase domain-containing protein</fullName>
    </recommendedName>
</protein>
<dbReference type="EMBL" id="LCIH01000011">
    <property type="protein sequence ID" value="KKT51511.1"/>
    <property type="molecule type" value="Genomic_DNA"/>
</dbReference>
<dbReference type="InterPro" id="IPR015797">
    <property type="entry name" value="NUDIX_hydrolase-like_dom_sf"/>
</dbReference>
<dbReference type="STRING" id="1618387.UW44_C0011G0022"/>
<reference evidence="3 4" key="1">
    <citation type="journal article" date="2015" name="Nature">
        <title>rRNA introns, odd ribosomes, and small enigmatic genomes across a large radiation of phyla.</title>
        <authorList>
            <person name="Brown C.T."/>
            <person name="Hug L.A."/>
            <person name="Thomas B.C."/>
            <person name="Sharon I."/>
            <person name="Castelle C.J."/>
            <person name="Singh A."/>
            <person name="Wilkins M.J."/>
            <person name="Williams K.H."/>
            <person name="Banfield J.F."/>
        </authorList>
    </citation>
    <scope>NUCLEOTIDE SEQUENCE [LARGE SCALE GENOMIC DNA]</scope>
</reference>
<proteinExistence type="predicted"/>
<gene>
    <name evidence="3" type="ORF">UW44_C0011G0022</name>
</gene>
<keyword evidence="1" id="KW-0378">Hydrolase</keyword>
<feature type="domain" description="Nudix hydrolase" evidence="2">
    <location>
        <begin position="43"/>
        <end position="187"/>
    </location>
</feature>
<accession>A0A0G1HWM3</accession>
<evidence type="ECO:0000259" key="2">
    <source>
        <dbReference type="PROSITE" id="PS51462"/>
    </source>
</evidence>
<organism evidence="3 4">
    <name type="scientific">Candidatus Collierbacteria bacterium GW2011_GWB2_44_22</name>
    <dbReference type="NCBI Taxonomy" id="1618387"/>
    <lineage>
        <taxon>Bacteria</taxon>
        <taxon>Candidatus Collieribacteriota</taxon>
    </lineage>
</organism>
<dbReference type="InterPro" id="IPR020084">
    <property type="entry name" value="NUDIX_hydrolase_CS"/>
</dbReference>
<evidence type="ECO:0000313" key="3">
    <source>
        <dbReference type="EMBL" id="KKT51511.1"/>
    </source>
</evidence>
<dbReference type="CDD" id="cd02883">
    <property type="entry name" value="NUDIX_Hydrolase"/>
    <property type="match status" value="1"/>
</dbReference>
<dbReference type="PANTHER" id="PTHR43736:SF1">
    <property type="entry name" value="DIHYDRONEOPTERIN TRIPHOSPHATE DIPHOSPHATASE"/>
    <property type="match status" value="1"/>
</dbReference>
<evidence type="ECO:0000313" key="4">
    <source>
        <dbReference type="Proteomes" id="UP000034006"/>
    </source>
</evidence>
<comment type="caution">
    <text evidence="3">The sequence shown here is derived from an EMBL/GenBank/DDBJ whole genome shotgun (WGS) entry which is preliminary data.</text>
</comment>
<name>A0A0G1HWM3_9BACT</name>
<evidence type="ECO:0000256" key="1">
    <source>
        <dbReference type="ARBA" id="ARBA00022801"/>
    </source>
</evidence>
<dbReference type="PROSITE" id="PS51462">
    <property type="entry name" value="NUDIX"/>
    <property type="match status" value="1"/>
</dbReference>
<dbReference type="GO" id="GO:0016787">
    <property type="term" value="F:hydrolase activity"/>
    <property type="evidence" value="ECO:0007669"/>
    <property type="project" value="UniProtKB-KW"/>
</dbReference>
<dbReference type="PROSITE" id="PS00893">
    <property type="entry name" value="NUDIX_BOX"/>
    <property type="match status" value="1"/>
</dbReference>
<dbReference type="Pfam" id="PF00293">
    <property type="entry name" value="NUDIX"/>
    <property type="match status" value="1"/>
</dbReference>
<dbReference type="AlphaFoldDB" id="A0A0G1HWM3"/>
<dbReference type="SUPFAM" id="SSF55811">
    <property type="entry name" value="Nudix"/>
    <property type="match status" value="1"/>
</dbReference>
<dbReference type="PANTHER" id="PTHR43736">
    <property type="entry name" value="ADP-RIBOSE PYROPHOSPHATASE"/>
    <property type="match status" value="1"/>
</dbReference>
<dbReference type="Gene3D" id="3.90.79.10">
    <property type="entry name" value="Nucleoside Triphosphate Pyrophosphohydrolase"/>
    <property type="match status" value="1"/>
</dbReference>
<sequence length="193" mass="22321">MDIHKVSYNHHMDETKLVSNTWIEKGVTMKFTWYPGKNVEQFQPFNQVYGVVFNADGKMLIQRRELRPWCLAGGTVEEGETAIETLRRELIEEADVTIKNPILLGGQRVQFPGGHNPNPTKRFVGDDFYQLRYYCEVDEVLPQTPDPDHNIINERLFVPQTEINNYLGWGITGQVIFDQAITLFHHLHPAILN</sequence>